<reference evidence="1" key="1">
    <citation type="journal article" date="2017" name="Helicobacter">
        <title>The expression of Helicobacter pylori tfs plasticity zone cluster is regulated by pH and adherence, and its composition is associated with differential gastric IL-8 secretion.</title>
        <authorList>
            <person name="Silva B."/>
            <person name="Nunes A."/>
            <person name="Vale F.F."/>
            <person name="Rocha R."/>
            <person name="Gomes J.P."/>
            <person name="Dias R."/>
            <person name="Oleastro M."/>
        </authorList>
    </citation>
    <scope>NUCLEOTIDE SEQUENCE</scope>
    <source>
        <strain evidence="1">Hp1776/05</strain>
    </source>
</reference>
<dbReference type="SUPFAM" id="SSF81901">
    <property type="entry name" value="HCP-like"/>
    <property type="match status" value="1"/>
</dbReference>
<dbReference type="AlphaFoldDB" id="A0A3G1LXE5"/>
<organism evidence="1">
    <name type="scientific">Helicobacter pylori</name>
    <name type="common">Campylobacter pylori</name>
    <dbReference type="NCBI Taxonomy" id="210"/>
    <lineage>
        <taxon>Bacteria</taxon>
        <taxon>Pseudomonadati</taxon>
        <taxon>Campylobacterota</taxon>
        <taxon>Epsilonproteobacteria</taxon>
        <taxon>Campylobacterales</taxon>
        <taxon>Helicobacteraceae</taxon>
        <taxon>Helicobacter</taxon>
    </lineage>
</organism>
<protein>
    <submittedName>
        <fullName evidence="1">Uncharacterized protein</fullName>
    </submittedName>
</protein>
<dbReference type="EMBL" id="KX838299">
    <property type="protein sequence ID" value="AUO31093.1"/>
    <property type="molecule type" value="Genomic_DNA"/>
</dbReference>
<sequence length="185" mass="21087">MNQNTEQVSQNKGLNEFERAKVYYTKKVADNLLYIANPSNKVEAPYKSDAKLEKMGISKDDYKQSIAQNSRNFCAYSGTPYNNVNDLNLDLEKAIHNYNSSAWIGLSDAAIKLEIGKLAKEEPQKANELKNALREIKNNEPCVEVMFIKHSRDKILRNENNEIIYAKNNQGEYILNAKGEKIPLI</sequence>
<accession>A0A3G1LXE5</accession>
<evidence type="ECO:0000313" key="1">
    <source>
        <dbReference type="EMBL" id="AUO31093.1"/>
    </source>
</evidence>
<name>A0A3G1LXE5_HELPX</name>
<proteinExistence type="predicted"/>